<dbReference type="Pfam" id="PF00211">
    <property type="entry name" value="Guanylate_cyc"/>
    <property type="match status" value="2"/>
</dbReference>
<evidence type="ECO:0000256" key="7">
    <source>
        <dbReference type="ARBA" id="ARBA00022840"/>
    </source>
</evidence>
<evidence type="ECO:0000256" key="4">
    <source>
        <dbReference type="ARBA" id="ARBA00022692"/>
    </source>
</evidence>
<dbReference type="Gene3D" id="3.30.70.1230">
    <property type="entry name" value="Nucleotide cyclase"/>
    <property type="match status" value="2"/>
</dbReference>
<dbReference type="GO" id="GO:0004016">
    <property type="term" value="F:adenylate cyclase activity"/>
    <property type="evidence" value="ECO:0007669"/>
    <property type="project" value="UniProtKB-EC"/>
</dbReference>
<evidence type="ECO:0000256" key="1">
    <source>
        <dbReference type="ARBA" id="ARBA00001593"/>
    </source>
</evidence>
<feature type="domain" description="Guanylate cyclase" evidence="14">
    <location>
        <begin position="289"/>
        <end position="429"/>
    </location>
</feature>
<evidence type="ECO:0000256" key="11">
    <source>
        <dbReference type="ARBA" id="ARBA00023239"/>
    </source>
</evidence>
<dbReference type="PANTHER" id="PTHR45627:SF12">
    <property type="entry name" value="ADENYLATE CYCLASE TYPE 2"/>
    <property type="match status" value="1"/>
</dbReference>
<feature type="transmembrane region" description="Helical" evidence="13">
    <location>
        <begin position="123"/>
        <end position="144"/>
    </location>
</feature>
<evidence type="ECO:0000313" key="15">
    <source>
        <dbReference type="EMBL" id="CBN75572.1"/>
    </source>
</evidence>
<feature type="transmembrane region" description="Helical" evidence="13">
    <location>
        <begin position="164"/>
        <end position="182"/>
    </location>
</feature>
<evidence type="ECO:0000256" key="13">
    <source>
        <dbReference type="SAM" id="Phobius"/>
    </source>
</evidence>
<dbReference type="CDD" id="cd07302">
    <property type="entry name" value="CHD"/>
    <property type="match status" value="2"/>
</dbReference>
<keyword evidence="4 13" id="KW-0812">Transmembrane</keyword>
<dbReference type="SMART" id="SM00044">
    <property type="entry name" value="CYCc"/>
    <property type="match status" value="2"/>
</dbReference>
<dbReference type="GO" id="GO:0007189">
    <property type="term" value="P:adenylate cyclase-activating G protein-coupled receptor signaling pathway"/>
    <property type="evidence" value="ECO:0007669"/>
    <property type="project" value="TreeGrafter"/>
</dbReference>
<keyword evidence="11" id="KW-0456">Lyase</keyword>
<dbReference type="SUPFAM" id="SSF55073">
    <property type="entry name" value="Nucleotide cyclase"/>
    <property type="match status" value="2"/>
</dbReference>
<comment type="catalytic activity">
    <reaction evidence="1">
        <text>ATP = 3',5'-cyclic AMP + diphosphate</text>
        <dbReference type="Rhea" id="RHEA:15389"/>
        <dbReference type="ChEBI" id="CHEBI:30616"/>
        <dbReference type="ChEBI" id="CHEBI:33019"/>
        <dbReference type="ChEBI" id="CHEBI:58165"/>
        <dbReference type="EC" id="4.6.1.1"/>
    </reaction>
</comment>
<dbReference type="STRING" id="2880.D8LDZ6"/>
<evidence type="ECO:0000256" key="6">
    <source>
        <dbReference type="ARBA" id="ARBA00022741"/>
    </source>
</evidence>
<evidence type="ECO:0000259" key="14">
    <source>
        <dbReference type="PROSITE" id="PS50125"/>
    </source>
</evidence>
<dbReference type="PROSITE" id="PS50125">
    <property type="entry name" value="GUANYLATE_CYCLASE_2"/>
    <property type="match status" value="2"/>
</dbReference>
<accession>D8LDZ6</accession>
<dbReference type="EMBL" id="FN649749">
    <property type="protein sequence ID" value="CBN75572.1"/>
    <property type="molecule type" value="Genomic_DNA"/>
</dbReference>
<feature type="transmembrane region" description="Helical" evidence="13">
    <location>
        <begin position="601"/>
        <end position="618"/>
    </location>
</feature>
<dbReference type="InterPro" id="IPR029787">
    <property type="entry name" value="Nucleotide_cyclase"/>
</dbReference>
<dbReference type="OrthoDB" id="432756at2759"/>
<dbReference type="eggNOG" id="KOG4171">
    <property type="taxonomic scope" value="Eukaryota"/>
</dbReference>
<evidence type="ECO:0000256" key="5">
    <source>
        <dbReference type="ARBA" id="ARBA00022723"/>
    </source>
</evidence>
<comment type="subcellular location">
    <subcellularLocation>
        <location evidence="2">Membrane</location>
        <topology evidence="2">Multi-pass membrane protein</topology>
    </subcellularLocation>
</comment>
<feature type="transmembrane region" description="Helical" evidence="13">
    <location>
        <begin position="661"/>
        <end position="682"/>
    </location>
</feature>
<dbReference type="GO" id="GO:0035556">
    <property type="term" value="P:intracellular signal transduction"/>
    <property type="evidence" value="ECO:0007669"/>
    <property type="project" value="InterPro"/>
</dbReference>
<gene>
    <name evidence="15" type="ORF">Esi_0128_0064</name>
</gene>
<keyword evidence="5" id="KW-0479">Metal-binding</keyword>
<dbReference type="InterPro" id="IPR001054">
    <property type="entry name" value="A/G_cyclase"/>
</dbReference>
<evidence type="ECO:0000256" key="3">
    <source>
        <dbReference type="ARBA" id="ARBA00012201"/>
    </source>
</evidence>
<keyword evidence="16" id="KW-1185">Reference proteome</keyword>
<dbReference type="eggNOG" id="KOG1023">
    <property type="taxonomic scope" value="Eukaryota"/>
</dbReference>
<dbReference type="InParanoid" id="D8LDZ6"/>
<evidence type="ECO:0000256" key="9">
    <source>
        <dbReference type="ARBA" id="ARBA00022989"/>
    </source>
</evidence>
<dbReference type="AlphaFoldDB" id="D8LDZ6"/>
<dbReference type="GO" id="GO:0046872">
    <property type="term" value="F:metal ion binding"/>
    <property type="evidence" value="ECO:0007669"/>
    <property type="project" value="UniProtKB-KW"/>
</dbReference>
<evidence type="ECO:0000256" key="8">
    <source>
        <dbReference type="ARBA" id="ARBA00022842"/>
    </source>
</evidence>
<dbReference type="EC" id="4.6.1.1" evidence="3"/>
<dbReference type="EMBL" id="FN647924">
    <property type="protein sequence ID" value="CBN75572.1"/>
    <property type="molecule type" value="Genomic_DNA"/>
</dbReference>
<dbReference type="PANTHER" id="PTHR45627">
    <property type="entry name" value="ADENYLATE CYCLASE TYPE 1"/>
    <property type="match status" value="1"/>
</dbReference>
<proteinExistence type="predicted"/>
<feature type="transmembrane region" description="Helical" evidence="13">
    <location>
        <begin position="630"/>
        <end position="649"/>
    </location>
</feature>
<dbReference type="GO" id="GO:0009190">
    <property type="term" value="P:cyclic nucleotide biosynthetic process"/>
    <property type="evidence" value="ECO:0007669"/>
    <property type="project" value="InterPro"/>
</dbReference>
<keyword evidence="7" id="KW-0067">ATP-binding</keyword>
<evidence type="ECO:0000256" key="2">
    <source>
        <dbReference type="ARBA" id="ARBA00004141"/>
    </source>
</evidence>
<evidence type="ECO:0000256" key="10">
    <source>
        <dbReference type="ARBA" id="ARBA00023136"/>
    </source>
</evidence>
<feature type="region of interest" description="Disordered" evidence="12">
    <location>
        <begin position="1019"/>
        <end position="1076"/>
    </location>
</feature>
<evidence type="ECO:0000256" key="12">
    <source>
        <dbReference type="SAM" id="MobiDB-lite"/>
    </source>
</evidence>
<dbReference type="GO" id="GO:0005886">
    <property type="term" value="C:plasma membrane"/>
    <property type="evidence" value="ECO:0007669"/>
    <property type="project" value="TreeGrafter"/>
</dbReference>
<keyword evidence="6" id="KW-0547">Nucleotide-binding</keyword>
<organism evidence="15 16">
    <name type="scientific">Ectocarpus siliculosus</name>
    <name type="common">Brown alga</name>
    <name type="synonym">Conferva siliculosa</name>
    <dbReference type="NCBI Taxonomy" id="2880"/>
    <lineage>
        <taxon>Eukaryota</taxon>
        <taxon>Sar</taxon>
        <taxon>Stramenopiles</taxon>
        <taxon>Ochrophyta</taxon>
        <taxon>PX clade</taxon>
        <taxon>Phaeophyceae</taxon>
        <taxon>Ectocarpales</taxon>
        <taxon>Ectocarpaceae</taxon>
        <taxon>Ectocarpus</taxon>
    </lineage>
</organism>
<feature type="transmembrane region" description="Helical" evidence="13">
    <location>
        <begin position="83"/>
        <end position="102"/>
    </location>
</feature>
<keyword evidence="8" id="KW-0460">Magnesium</keyword>
<dbReference type="OMA" id="WAWSSQS"/>
<reference evidence="15 16" key="1">
    <citation type="journal article" date="2010" name="Nature">
        <title>The Ectocarpus genome and the independent evolution of multicellularity in brown algae.</title>
        <authorList>
            <person name="Cock J.M."/>
            <person name="Sterck L."/>
            <person name="Rouze P."/>
            <person name="Scornet D."/>
            <person name="Allen A.E."/>
            <person name="Amoutzias G."/>
            <person name="Anthouard V."/>
            <person name="Artiguenave F."/>
            <person name="Aury J.M."/>
            <person name="Badger J.H."/>
            <person name="Beszteri B."/>
            <person name="Billiau K."/>
            <person name="Bonnet E."/>
            <person name="Bothwell J.H."/>
            <person name="Bowler C."/>
            <person name="Boyen C."/>
            <person name="Brownlee C."/>
            <person name="Carrano C.J."/>
            <person name="Charrier B."/>
            <person name="Cho G.Y."/>
            <person name="Coelho S.M."/>
            <person name="Collen J."/>
            <person name="Corre E."/>
            <person name="Da Silva C."/>
            <person name="Delage L."/>
            <person name="Delaroque N."/>
            <person name="Dittami S.M."/>
            <person name="Doulbeau S."/>
            <person name="Elias M."/>
            <person name="Farnham G."/>
            <person name="Gachon C.M."/>
            <person name="Gschloessl B."/>
            <person name="Heesch S."/>
            <person name="Jabbari K."/>
            <person name="Jubin C."/>
            <person name="Kawai H."/>
            <person name="Kimura K."/>
            <person name="Kloareg B."/>
            <person name="Kupper F.C."/>
            <person name="Lang D."/>
            <person name="Le Bail A."/>
            <person name="Leblanc C."/>
            <person name="Lerouge P."/>
            <person name="Lohr M."/>
            <person name="Lopez P.J."/>
            <person name="Martens C."/>
            <person name="Maumus F."/>
            <person name="Michel G."/>
            <person name="Miranda-Saavedra D."/>
            <person name="Morales J."/>
            <person name="Moreau H."/>
            <person name="Motomura T."/>
            <person name="Nagasato C."/>
            <person name="Napoli C.A."/>
            <person name="Nelson D.R."/>
            <person name="Nyvall-Collen P."/>
            <person name="Peters A.F."/>
            <person name="Pommier C."/>
            <person name="Potin P."/>
            <person name="Poulain J."/>
            <person name="Quesneville H."/>
            <person name="Read B."/>
            <person name="Rensing S.A."/>
            <person name="Ritter A."/>
            <person name="Rousvoal S."/>
            <person name="Samanta M."/>
            <person name="Samson G."/>
            <person name="Schroeder D.C."/>
            <person name="Segurens B."/>
            <person name="Strittmatter M."/>
            <person name="Tonon T."/>
            <person name="Tregear J.W."/>
            <person name="Valentin K."/>
            <person name="von Dassow P."/>
            <person name="Yamagishi T."/>
            <person name="Van de Peer Y."/>
            <person name="Wincker P."/>
        </authorList>
    </citation>
    <scope>NUCLEOTIDE SEQUENCE [LARGE SCALE GENOMIC DNA]</scope>
    <source>
        <strain evidence="16">Ec32 / CCAP1310/4</strain>
    </source>
</reference>
<dbReference type="Proteomes" id="UP000002630">
    <property type="component" value="Linkage Group LG24"/>
</dbReference>
<sequence>MRSKTAAAAVEGNSSEEEADAEADAQAVERAMSIWTLEFHDPILEKSFRKHYRSWVIPRIRVGVQIQMALHLLFGSLELTCGYTAGAVMGVLCLRLAIMVSLTGFSWMTLDKKFHRVMDPLTLGFYMLNSVLLVAIDVVCSVRGTESTSDGAPLYFFFEGRWSLPSSLLFVVVVYHISGLRYMYSNIVAWMHYFFLWLAMVSGFCCGDGFWSFFTQSSALVPILLVLSMISSNTVERQIREDFVLRCNISSERGRADAICASMLPASVSEQLKEGTAAEAVLQEWSEITILFCYITGFKELTTSCDPYDVVDFVNSLFSSFDQCTEYHHVYKLEAIDCSYLCCAGGGQEGEGENLAPHADRIWDMALSMLAVAAHGSKLPAAVGAKESGSGAILKIGVHTGRVVGGVSGVKSYSYHLFGDTVNMASRTASTGLPGRVQLSKSAFESLSPEKQSACELRRGVAMKGKGLIDTHLASFDPDGLGQRLWRNFRRFEKMTKVYDPNFQHKGGGTKKGQDQGVFSQEGKIHMIRVKRLKFTLKGSNYEDSQNTALGDELEKEYQHQYNASHLQHFQIFLLVAWVCVCASIYLDFYRSPSEVTRARVGIRVSVCLLLLVVLLSTRDPKFVGWLQPVGAVTAVMFCISLNALLLLVPEFHMMDMNIISLVTISLLMDLQYAYVLAVNVVDVVAYTAAMVGAQTHHGEDVVGYLLFVYGAALIGSYACNKREREFRYTYLHRRILEDNKVKAEDLLRNMFPNVEHVRALVKGRRVVDHLEDVTIMFSDLKGYTQWASEESPKEVYRVLNKVYTAFDTHLDALGVYKLDTVGDAFVVVAGLDGFKSQEDHAMAMVKYAFRTLFELERIKTEEDLNFEMRVGLHTGPCIGGVIGRLKPRYLCWGRTPLISNELEAAGTPGKLLVSSATFAQLNKQVLLTRGLKFRPGEPLHVKTFDNLADEEVPTFFIEMDSITAFTILANEIAEDRAAARRGSSAQMFDDGELTGTGEDGSLKKTLLGVTRLKRLFHGKSSEGSTADPGMSEDAAGVGRTNNPRRPNHLSATGVVMSTQSAYLASPPGSPESKQV</sequence>
<keyword evidence="9 13" id="KW-1133">Transmembrane helix</keyword>
<feature type="transmembrane region" description="Helical" evidence="13">
    <location>
        <begin position="702"/>
        <end position="720"/>
    </location>
</feature>
<feature type="region of interest" description="Disordered" evidence="12">
    <location>
        <begin position="1"/>
        <end position="22"/>
    </location>
</feature>
<evidence type="ECO:0000313" key="16">
    <source>
        <dbReference type="Proteomes" id="UP000002630"/>
    </source>
</evidence>
<name>D8LDZ6_ECTSI</name>
<dbReference type="GO" id="GO:0005524">
    <property type="term" value="F:ATP binding"/>
    <property type="evidence" value="ECO:0007669"/>
    <property type="project" value="UniProtKB-KW"/>
</dbReference>
<feature type="transmembrane region" description="Helical" evidence="13">
    <location>
        <begin position="194"/>
        <end position="214"/>
    </location>
</feature>
<keyword evidence="10 13" id="KW-0472">Membrane</keyword>
<feature type="transmembrane region" description="Helical" evidence="13">
    <location>
        <begin position="570"/>
        <end position="589"/>
    </location>
</feature>
<feature type="transmembrane region" description="Helical" evidence="13">
    <location>
        <begin position="56"/>
        <end position="77"/>
    </location>
</feature>
<feature type="domain" description="Guanylate cyclase" evidence="14">
    <location>
        <begin position="775"/>
        <end position="904"/>
    </location>
</feature>
<protein>
    <recommendedName>
        <fullName evidence="3">adenylate cyclase</fullName>
        <ecNumber evidence="3">4.6.1.1</ecNumber>
    </recommendedName>
</protein>